<dbReference type="GO" id="GO:0017056">
    <property type="term" value="F:structural constituent of nuclear pore"/>
    <property type="evidence" value="ECO:0007669"/>
    <property type="project" value="InterPro"/>
</dbReference>
<evidence type="ECO:0000256" key="1">
    <source>
        <dbReference type="SAM" id="Coils"/>
    </source>
</evidence>
<feature type="coiled-coil region" evidence="1">
    <location>
        <begin position="885"/>
        <end position="919"/>
    </location>
</feature>
<evidence type="ECO:0000313" key="4">
    <source>
        <dbReference type="Proteomes" id="UP001161247"/>
    </source>
</evidence>
<dbReference type="PANTHER" id="PTHR34418:SF3">
    <property type="entry name" value="NUCLEAR PORE COMPLEX PROTEIN NUP214"/>
    <property type="match status" value="1"/>
</dbReference>
<feature type="region of interest" description="Disordered" evidence="2">
    <location>
        <begin position="1422"/>
        <end position="1443"/>
    </location>
</feature>
<feature type="region of interest" description="Disordered" evidence="2">
    <location>
        <begin position="1363"/>
        <end position="1403"/>
    </location>
</feature>
<organism evidence="3 4">
    <name type="scientific">Oldenlandia corymbosa var. corymbosa</name>
    <dbReference type="NCBI Taxonomy" id="529605"/>
    <lineage>
        <taxon>Eukaryota</taxon>
        <taxon>Viridiplantae</taxon>
        <taxon>Streptophyta</taxon>
        <taxon>Embryophyta</taxon>
        <taxon>Tracheophyta</taxon>
        <taxon>Spermatophyta</taxon>
        <taxon>Magnoliopsida</taxon>
        <taxon>eudicotyledons</taxon>
        <taxon>Gunneridae</taxon>
        <taxon>Pentapetalae</taxon>
        <taxon>asterids</taxon>
        <taxon>lamiids</taxon>
        <taxon>Gentianales</taxon>
        <taxon>Rubiaceae</taxon>
        <taxon>Rubioideae</taxon>
        <taxon>Spermacoceae</taxon>
        <taxon>Hedyotis-Oldenlandia complex</taxon>
        <taxon>Oldenlandia</taxon>
    </lineage>
</organism>
<dbReference type="InterPro" id="IPR015943">
    <property type="entry name" value="WD40/YVTN_repeat-like_dom_sf"/>
</dbReference>
<name>A0AAV1DMR9_OLDCO</name>
<feature type="compositionally biased region" description="Basic and acidic residues" evidence="2">
    <location>
        <begin position="1187"/>
        <end position="1198"/>
    </location>
</feature>
<accession>A0AAV1DMR9</accession>
<feature type="compositionally biased region" description="Basic and acidic residues" evidence="2">
    <location>
        <begin position="465"/>
        <end position="479"/>
    </location>
</feature>
<feature type="compositionally biased region" description="Acidic residues" evidence="2">
    <location>
        <begin position="1430"/>
        <end position="1439"/>
    </location>
</feature>
<feature type="region of interest" description="Disordered" evidence="2">
    <location>
        <begin position="1222"/>
        <end position="1259"/>
    </location>
</feature>
<dbReference type="SUPFAM" id="SSF117289">
    <property type="entry name" value="Nucleoporin domain"/>
    <property type="match status" value="1"/>
</dbReference>
<dbReference type="PANTHER" id="PTHR34418">
    <property type="entry name" value="NUCLEAR PORE COMPLEX PROTEIN NUP214 ISOFORM X1"/>
    <property type="match status" value="1"/>
</dbReference>
<dbReference type="InterPro" id="IPR044694">
    <property type="entry name" value="NUP214"/>
</dbReference>
<gene>
    <name evidence="3" type="ORF">OLC1_LOCUS16327</name>
</gene>
<dbReference type="Proteomes" id="UP001161247">
    <property type="component" value="Chromosome 5"/>
</dbReference>
<evidence type="ECO:0000313" key="3">
    <source>
        <dbReference type="EMBL" id="CAI9108208.1"/>
    </source>
</evidence>
<feature type="region of interest" description="Disordered" evidence="2">
    <location>
        <begin position="1665"/>
        <end position="1684"/>
    </location>
</feature>
<evidence type="ECO:0000256" key="2">
    <source>
        <dbReference type="SAM" id="MobiDB-lite"/>
    </source>
</evidence>
<keyword evidence="1" id="KW-0175">Coiled coil</keyword>
<feature type="region of interest" description="Disordered" evidence="2">
    <location>
        <begin position="461"/>
        <end position="498"/>
    </location>
</feature>
<keyword evidence="4" id="KW-1185">Reference proteome</keyword>
<dbReference type="EMBL" id="OX459122">
    <property type="protein sequence ID" value="CAI9108208.1"/>
    <property type="molecule type" value="Genomic_DNA"/>
</dbReference>
<reference evidence="3" key="1">
    <citation type="submission" date="2023-03" db="EMBL/GenBank/DDBJ databases">
        <authorList>
            <person name="Julca I."/>
        </authorList>
    </citation>
    <scope>NUCLEOTIDE SEQUENCE</scope>
</reference>
<sequence>MASAARGIIQLDEGIEGDQICSANYRFLQIGQPVPIETNSTDKPIYDSQNPPSLPLAVSERFRLLFVAHSNGFYVARTKEVMSAAEDLKDKGSGPSIHKLSIMNLSIGTVSLLTLSWQDSILAACVENQIHFFMMSALLNKVEEPSFSVGLDDSGYIQDMKWAGKVEKDYVVLSSTGKLYHGHGGGSLENVSDDVDAVEWRACGKFLAVARKNVLSIMSSNFKEVLRFCLSPSSVKVDTIRWVRADRIVVGSFVLDDDSEEANYLVQVITAEGEDITDTSSKPAVVSFHDMFLDYRFDVVPGAAGPNMFLCYLKNHELAFVANRRNFSQHVVLLGWLSEDQNRGVAVIEVSNDAWCAHIESQGNGDDNFLLALSVDKVSQNEGIKFVLGEKEAEVTPCCIVLCVTVDGKLSLFHFASAASAASSRLDLADADTQVDKHLNVLSEQSRSGIFREVIEPRAVSLTSEDGKSSGNDNDKPEEQGVSTNQAQKSSVSSQMLKSDNEGMFSFTNLEENRGTQESEVAEKLSLKSEYSPFHTSHPEVPGTEARNVGKTIMSAPFEAKLHADSLSEMVLNDASRSVSKSMQTSSVFGFGGGISVSDSSVRRFLLPGDSDGKSASPAYIVPSLQSEKSKLQPAGAISLSPKDMKETSNQSFRMISQGERAATMAESRSTSPSTFDLQVPSREKFVSGKSSMPRLGVENFRTSSHLLQSNHEQKQSSQFSNVEMLVKQMDEILEHIGGDGGFKDASITFQEGSVSALEEGIRLLSDRCRTWRGKLEAQSRDIEHLLDKTVQVLARKVYMEGIFQQATDNWYSDLWNSHKLNLELELKRQHILEIDHELASQLVQLERHFNTIELNKFGESGALQENQKIVESGFGKPRELRTLQDTMLAQLAAAEKLSERLKKQMAALSIECRDSKQNIKREVFETLGLAYDGASYNILCKEKAPDTPRKDLLAKFSSVTAKDHCWKNLSTTTKNSEPKTVRRRRDSLGQMKSSVIPLKTTVKRALLLEDHGSLESRFPTEVKELRPELQLGEEIVHPVHSGPNDVYVRSLFQYEGKASGRTALKKFAQHPSMLSPWTSGPADPGIEVVPARSSPAFVEPPPDTASARQNVAWENHTLSGKYTSNLAFGQTSGNDSRHVQQFPKFPSDGPLVAERNSAVSPVPFKNSIENPIFRNEERGTSGATNRKVEPTTIRSERSLAVSPPISLGKVLDTETSANHLGEKISSATNRVVQSTASTSFPEPSGEIKSHSTSSGHSLSISPAILDEKSLQSHSLFSSVSINSFSSGTPSSGDKGAESQESGSQPLLGVFTSNKDERLVLQTTKTTLLGGETAKAGEASVLQPELSTGSSRFIIASEASTASPATKFPGSLNSESQLNIESASSPPVSEMAPNSMIGRALPSKDDLSASPAAIFTGVSLDGKDATSVNNEDEMEEEAPESNLTTELSLGDLGGLGFGSSSTLTVTKPNPFGVETVGPVSSQFQMPSPQGGMFRPASFNFQSPLPLQPSVASTSTLFSSGFSSGGGNLGHSSGGFGQPAQFGQQSLGSVLGAFGQSRQLGASPPGNSSAPSSGFGGSFTGSPSAGFGFAAATTPGGGFAAAATSGGGFAAAAASGGGFANVANPGGGGGGFAGAATAGGGFAAAATAGGGFGAFSNQFGGNFSAFGSSSGAGRPPSDLFTQMRK</sequence>
<dbReference type="GO" id="GO:0006405">
    <property type="term" value="P:RNA export from nucleus"/>
    <property type="evidence" value="ECO:0007669"/>
    <property type="project" value="InterPro"/>
</dbReference>
<feature type="region of interest" description="Disordered" evidence="2">
    <location>
        <begin position="1555"/>
        <end position="1576"/>
    </location>
</feature>
<feature type="compositionally biased region" description="Polar residues" evidence="2">
    <location>
        <begin position="1371"/>
        <end position="1387"/>
    </location>
</feature>
<protein>
    <submittedName>
        <fullName evidence="3">OLC1v1007761C1</fullName>
    </submittedName>
</protein>
<dbReference type="Gene3D" id="2.130.10.10">
    <property type="entry name" value="YVTN repeat-like/Quinoprotein amine dehydrogenase"/>
    <property type="match status" value="1"/>
</dbReference>
<feature type="region of interest" description="Disordered" evidence="2">
    <location>
        <begin position="1287"/>
        <end position="1311"/>
    </location>
</feature>
<feature type="region of interest" description="Disordered" evidence="2">
    <location>
        <begin position="1171"/>
        <end position="1201"/>
    </location>
</feature>
<feature type="compositionally biased region" description="Polar residues" evidence="2">
    <location>
        <begin position="481"/>
        <end position="498"/>
    </location>
</feature>
<feature type="compositionally biased region" description="Low complexity" evidence="2">
    <location>
        <begin position="1560"/>
        <end position="1572"/>
    </location>
</feature>
<proteinExistence type="predicted"/>
<feature type="compositionally biased region" description="Polar residues" evidence="2">
    <location>
        <begin position="1226"/>
        <end position="1242"/>
    </location>
</feature>